<organism evidence="1 2">
    <name type="scientific">candidate division CPR3 bacterium 4484_211</name>
    <dbReference type="NCBI Taxonomy" id="1968527"/>
    <lineage>
        <taxon>Bacteria</taxon>
        <taxon>Bacteria division CPR3</taxon>
    </lineage>
</organism>
<evidence type="ECO:0008006" key="3">
    <source>
        <dbReference type="Google" id="ProtNLM"/>
    </source>
</evidence>
<reference evidence="2" key="1">
    <citation type="submission" date="2017-03" db="EMBL/GenBank/DDBJ databases">
        <title>Novel pathways for hydrocarbon cycling and metabolic interdependencies in hydrothermal sediment communities.</title>
        <authorList>
            <person name="Dombrowski N."/>
            <person name="Seitz K."/>
            <person name="Teske A."/>
            <person name="Baker B."/>
        </authorList>
    </citation>
    <scope>NUCLEOTIDE SEQUENCE [LARGE SCALE GENOMIC DNA]</scope>
</reference>
<sequence length="312" mass="36624">MLNSLQVQIWLVIGSIENWMTALSQPLPVWGLKESYYGQFNSLAMNDLCIFYVKSPIKGVIGVGLVKDKYIDRTNKIWKEEIEKKKVIWPLRFRLQVLNVLPFEAWQGKEGKLTPVSISDLPIIWQIGFQQLPPQKSTWVLEKIRKSWGVSDFIKGATILRMPLSIKHVDYGKEKEEFTPGHKEIQRLLAETGKMQHFFSETEYKLPVAGEDKRLDVVWKREFSGVPTYAFEVEISRNIEKALARLKVAFGLWNTKPRLIVPESDFEKVKFYLDRESKNFRKEFFFFEPEGVNKILTAKLKLRDIEEMYKIW</sequence>
<dbReference type="InterPro" id="IPR015947">
    <property type="entry name" value="PUA-like_sf"/>
</dbReference>
<accession>A0A1W9NZN4</accession>
<proteinExistence type="predicted"/>
<dbReference type="AlphaFoldDB" id="A0A1W9NZN4"/>
<gene>
    <name evidence="1" type="ORF">B5M47_00380</name>
</gene>
<dbReference type="Gene3D" id="3.10.590.10">
    <property type="entry name" value="ph1033 like domains"/>
    <property type="match status" value="1"/>
</dbReference>
<dbReference type="Proteomes" id="UP000192520">
    <property type="component" value="Unassembled WGS sequence"/>
</dbReference>
<evidence type="ECO:0000313" key="2">
    <source>
        <dbReference type="Proteomes" id="UP000192520"/>
    </source>
</evidence>
<comment type="caution">
    <text evidence="1">The sequence shown here is derived from an EMBL/GenBank/DDBJ whole genome shotgun (WGS) entry which is preliminary data.</text>
</comment>
<name>A0A1W9NZN4_UNCC3</name>
<dbReference type="SUPFAM" id="SSF88697">
    <property type="entry name" value="PUA domain-like"/>
    <property type="match status" value="1"/>
</dbReference>
<dbReference type="EMBL" id="MZGJ01000002">
    <property type="protein sequence ID" value="OQX51549.1"/>
    <property type="molecule type" value="Genomic_DNA"/>
</dbReference>
<protein>
    <recommendedName>
        <fullName evidence="3">EVE domain-containing protein</fullName>
    </recommendedName>
</protein>
<evidence type="ECO:0000313" key="1">
    <source>
        <dbReference type="EMBL" id="OQX51549.1"/>
    </source>
</evidence>